<dbReference type="AlphaFoldDB" id="A0A7G3GAD5"/>
<keyword evidence="2" id="KW-1185">Reference proteome</keyword>
<evidence type="ECO:0000313" key="2">
    <source>
        <dbReference type="Proteomes" id="UP000515917"/>
    </source>
</evidence>
<dbReference type="Proteomes" id="UP000515917">
    <property type="component" value="Chromosome"/>
</dbReference>
<organism evidence="1 2">
    <name type="scientific">Iodobacter fluviatilis</name>
    <dbReference type="NCBI Taxonomy" id="537"/>
    <lineage>
        <taxon>Bacteria</taxon>
        <taxon>Pseudomonadati</taxon>
        <taxon>Pseudomonadota</taxon>
        <taxon>Betaproteobacteria</taxon>
        <taxon>Neisseriales</taxon>
        <taxon>Chitinibacteraceae</taxon>
        <taxon>Iodobacter</taxon>
    </lineage>
</organism>
<dbReference type="RefSeq" id="WP_130106855.1">
    <property type="nucleotide sequence ID" value="NZ_CP025781.1"/>
</dbReference>
<sequence length="207" mass="22956">MLILRILFLACLPAFSFGFSVPLFIELSDKTGPAEFIIQNEDAVAHDYLLRIDETTFPDEDKKVIRGGSAIVTPDVGMVRLPAKSQRKILINIKKGETKTERYFEVVVTEKNIINKSVDGYDKEVRSVVLVRPVFSVLNFSMHGNKLLNSGNGSLLFMEDLNCGDKMGKTILVAPGKEIEIPLAAVGSIFSVGQQDEIKEILNNCHQ</sequence>
<name>A0A7G3GAD5_9NEIS</name>
<dbReference type="KEGG" id="ifl:C1H71_12790"/>
<dbReference type="EMBL" id="CP025781">
    <property type="protein sequence ID" value="QBC44317.1"/>
    <property type="molecule type" value="Genomic_DNA"/>
</dbReference>
<gene>
    <name evidence="1" type="ORF">C1H71_12790</name>
</gene>
<protein>
    <submittedName>
        <fullName evidence="1">Uncharacterized protein</fullName>
    </submittedName>
</protein>
<accession>A0A7G3GAD5</accession>
<reference evidence="1 2" key="1">
    <citation type="submission" date="2018-01" db="EMBL/GenBank/DDBJ databases">
        <title>Genome sequence of Iodobacter sp. strain PCH194 isolated from Indian Trans-Himalaya.</title>
        <authorList>
            <person name="Kumar V."/>
            <person name="Thakur V."/>
            <person name="Kumar S."/>
            <person name="Singh D."/>
        </authorList>
    </citation>
    <scope>NUCLEOTIDE SEQUENCE [LARGE SCALE GENOMIC DNA]</scope>
    <source>
        <strain evidence="1 2">PCH194</strain>
    </source>
</reference>
<proteinExistence type="predicted"/>
<evidence type="ECO:0000313" key="1">
    <source>
        <dbReference type="EMBL" id="QBC44317.1"/>
    </source>
</evidence>